<feature type="region of interest" description="Disordered" evidence="1">
    <location>
        <begin position="178"/>
        <end position="208"/>
    </location>
</feature>
<evidence type="ECO:0000313" key="4">
    <source>
        <dbReference type="Proteomes" id="UP001149079"/>
    </source>
</evidence>
<feature type="compositionally biased region" description="Basic residues" evidence="1">
    <location>
        <begin position="188"/>
        <end position="202"/>
    </location>
</feature>
<dbReference type="Proteomes" id="UP001149079">
    <property type="component" value="Unassembled WGS sequence"/>
</dbReference>
<keyword evidence="2" id="KW-0812">Transmembrane</keyword>
<keyword evidence="2" id="KW-0472">Membrane</keyword>
<reference evidence="3" key="1">
    <citation type="submission" date="2022-11" db="EMBL/GenBank/DDBJ databases">
        <authorList>
            <person name="Petersen C."/>
        </authorList>
    </citation>
    <scope>NUCLEOTIDE SEQUENCE</scope>
    <source>
        <strain evidence="3">IBT 22155</strain>
    </source>
</reference>
<evidence type="ECO:0000313" key="3">
    <source>
        <dbReference type="EMBL" id="KAJ5130209.1"/>
    </source>
</evidence>
<proteinExistence type="predicted"/>
<dbReference type="EMBL" id="JAPQKL010000005">
    <property type="protein sequence ID" value="KAJ5130209.1"/>
    <property type="molecule type" value="Genomic_DNA"/>
</dbReference>
<dbReference type="RefSeq" id="XP_056520588.1">
    <property type="nucleotide sequence ID" value="XM_056666992.1"/>
</dbReference>
<keyword evidence="4" id="KW-1185">Reference proteome</keyword>
<feature type="region of interest" description="Disordered" evidence="1">
    <location>
        <begin position="106"/>
        <end position="138"/>
    </location>
</feature>
<feature type="compositionally biased region" description="Low complexity" evidence="1">
    <location>
        <begin position="122"/>
        <end position="131"/>
    </location>
</feature>
<sequence>MAPAIRKVIQTIIQPDATSVSVIDLGNTKRWSTLSLVESPVSTPTTPIVQFDKAKPPVGSYPTRSTGLSATDKGVIAGCAISVVVVLLLLLCWCYLRPSPWSFRSLRPKVPSVPKDPPPETTPADPAPADNPSKKKKTVTISADLPRYFGKSTISPLVRYSTEFTSVTGLEIREGRSGPIRFMIRQRDRPRRKRRRRHRSKVKGPEDG</sequence>
<keyword evidence="2" id="KW-1133">Transmembrane helix</keyword>
<comment type="caution">
    <text evidence="3">The sequence shown here is derived from an EMBL/GenBank/DDBJ whole genome shotgun (WGS) entry which is preliminary data.</text>
</comment>
<evidence type="ECO:0000256" key="1">
    <source>
        <dbReference type="SAM" id="MobiDB-lite"/>
    </source>
</evidence>
<accession>A0A9W9GVW4</accession>
<dbReference type="AlphaFoldDB" id="A0A9W9GVW4"/>
<gene>
    <name evidence="3" type="ORF">N7515_006248</name>
</gene>
<protein>
    <submittedName>
        <fullName evidence="3">Uncharacterized protein</fullName>
    </submittedName>
</protein>
<reference evidence="3" key="2">
    <citation type="journal article" date="2023" name="IMA Fungus">
        <title>Comparative genomic study of the Penicillium genus elucidates a diverse pangenome and 15 lateral gene transfer events.</title>
        <authorList>
            <person name="Petersen C."/>
            <person name="Sorensen T."/>
            <person name="Nielsen M.R."/>
            <person name="Sondergaard T.E."/>
            <person name="Sorensen J.L."/>
            <person name="Fitzpatrick D.A."/>
            <person name="Frisvad J.C."/>
            <person name="Nielsen K.L."/>
        </authorList>
    </citation>
    <scope>NUCLEOTIDE SEQUENCE</scope>
    <source>
        <strain evidence="3">IBT 22155</strain>
    </source>
</reference>
<name>A0A9W9GVW4_9EURO</name>
<dbReference type="OrthoDB" id="4366181at2759"/>
<feature type="transmembrane region" description="Helical" evidence="2">
    <location>
        <begin position="75"/>
        <end position="96"/>
    </location>
</feature>
<dbReference type="GeneID" id="81406162"/>
<organism evidence="3 4">
    <name type="scientific">Penicillium bovifimosum</name>
    <dbReference type="NCBI Taxonomy" id="126998"/>
    <lineage>
        <taxon>Eukaryota</taxon>
        <taxon>Fungi</taxon>
        <taxon>Dikarya</taxon>
        <taxon>Ascomycota</taxon>
        <taxon>Pezizomycotina</taxon>
        <taxon>Eurotiomycetes</taxon>
        <taxon>Eurotiomycetidae</taxon>
        <taxon>Eurotiales</taxon>
        <taxon>Aspergillaceae</taxon>
        <taxon>Penicillium</taxon>
    </lineage>
</organism>
<evidence type="ECO:0000256" key="2">
    <source>
        <dbReference type="SAM" id="Phobius"/>
    </source>
</evidence>